<proteinExistence type="predicted"/>
<dbReference type="Pfam" id="PF22725">
    <property type="entry name" value="GFO_IDH_MocA_C3"/>
    <property type="match status" value="1"/>
</dbReference>
<evidence type="ECO:0000256" key="1">
    <source>
        <dbReference type="ARBA" id="ARBA00023002"/>
    </source>
</evidence>
<dbReference type="InterPro" id="IPR000683">
    <property type="entry name" value="Gfo/Idh/MocA-like_OxRdtase_N"/>
</dbReference>
<evidence type="ECO:0000313" key="4">
    <source>
        <dbReference type="EMBL" id="AWT60073.1"/>
    </source>
</evidence>
<sequence>MNPTPIGIIGCGKISRAYMHFCRDFVGLEVIACADLDPEEAKQLAEEFSIPKVCLVNELLSNPDIEIVLNLTIPAAHAAINRQALEHNKHAYCEKPFGLNREEGKEVLKLAQAKGLRVGCAPDTVYGPGTQTCRKLIDQGTIGVPTAATAFCCGSGHESWHPNPAFYYKPGGGPLFDMGPYYLTSLAVLLGPATSVAAKTKKTFAERIATSEQSNGLAIAVETPTHLAGIIEYDNATIATTTFSFDTMGSTSLPFIEIYGTEGTLSVPNPNRFDGPVMIRKRDEKSWNNIPLTHSHSMGRGFGLADMAHSIRTGRPHRANGELALHILDLMQSFHESQTSGQHIQLTTTCQRPSMIPIDLKLGCID</sequence>
<feature type="domain" description="GFO/IDH/MocA-like oxidoreductase" evidence="3">
    <location>
        <begin position="131"/>
        <end position="265"/>
    </location>
</feature>
<dbReference type="Gene3D" id="3.30.360.10">
    <property type="entry name" value="Dihydrodipicolinate Reductase, domain 2"/>
    <property type="match status" value="1"/>
</dbReference>
<keyword evidence="1 4" id="KW-0560">Oxidoreductase</keyword>
<dbReference type="KEGG" id="mtar:DF168_01273"/>
<reference evidence="4 5" key="1">
    <citation type="submission" date="2018-06" db="EMBL/GenBank/DDBJ databases">
        <title>Draft Genome Sequence of a Novel Marine Bacterium Related to the Verrucomicrobia.</title>
        <authorList>
            <person name="Vosseberg J."/>
            <person name="Martijn J."/>
            <person name="Ettema T.J.G."/>
        </authorList>
    </citation>
    <scope>NUCLEOTIDE SEQUENCE [LARGE SCALE GENOMIC DNA]</scope>
    <source>
        <strain evidence="4">TARA_B100001123</strain>
    </source>
</reference>
<dbReference type="EC" id="1.1.1.179" evidence="4"/>
<evidence type="ECO:0000313" key="5">
    <source>
        <dbReference type="Proteomes" id="UP000247465"/>
    </source>
</evidence>
<evidence type="ECO:0000259" key="3">
    <source>
        <dbReference type="Pfam" id="PF22725"/>
    </source>
</evidence>
<dbReference type="GO" id="GO:0047837">
    <property type="term" value="F:D-xylose 1-dehydrogenase (NADP+) activity"/>
    <property type="evidence" value="ECO:0007669"/>
    <property type="project" value="UniProtKB-EC"/>
</dbReference>
<feature type="domain" description="Gfo/Idh/MocA-like oxidoreductase N-terminal" evidence="2">
    <location>
        <begin position="6"/>
        <end position="119"/>
    </location>
</feature>
<dbReference type="Pfam" id="PF01408">
    <property type="entry name" value="GFO_IDH_MocA"/>
    <property type="match status" value="1"/>
</dbReference>
<dbReference type="EMBL" id="CP029803">
    <property type="protein sequence ID" value="AWT60073.1"/>
    <property type="molecule type" value="Genomic_DNA"/>
</dbReference>
<organism evidence="4 5">
    <name type="scientific">Candidatus Moanibacter tarae</name>
    <dbReference type="NCBI Taxonomy" id="2200854"/>
    <lineage>
        <taxon>Bacteria</taxon>
        <taxon>Pseudomonadati</taxon>
        <taxon>Verrucomicrobiota</taxon>
        <taxon>Opitutia</taxon>
        <taxon>Puniceicoccales</taxon>
        <taxon>Puniceicoccales incertae sedis</taxon>
        <taxon>Candidatus Moanibacter</taxon>
    </lineage>
</organism>
<dbReference type="InterPro" id="IPR036291">
    <property type="entry name" value="NAD(P)-bd_dom_sf"/>
</dbReference>
<protein>
    <submittedName>
        <fullName evidence="4">D-xylose dehydrogenase</fullName>
        <ecNumber evidence="4">1.1.1.179</ecNumber>
    </submittedName>
</protein>
<dbReference type="SUPFAM" id="SSF51735">
    <property type="entry name" value="NAD(P)-binding Rossmann-fold domains"/>
    <property type="match status" value="1"/>
</dbReference>
<dbReference type="InterPro" id="IPR055170">
    <property type="entry name" value="GFO_IDH_MocA-like_dom"/>
</dbReference>
<dbReference type="PANTHER" id="PTHR43818">
    <property type="entry name" value="BCDNA.GH03377"/>
    <property type="match status" value="1"/>
</dbReference>
<accession>A0A2Z4AD03</accession>
<dbReference type="GO" id="GO:0000166">
    <property type="term" value="F:nucleotide binding"/>
    <property type="evidence" value="ECO:0007669"/>
    <property type="project" value="InterPro"/>
</dbReference>
<dbReference type="InterPro" id="IPR050463">
    <property type="entry name" value="Gfo/Idh/MocA_oxidrdct_glycsds"/>
</dbReference>
<gene>
    <name evidence="4" type="primary">xdh_2</name>
    <name evidence="4" type="ORF">DF168_01273</name>
</gene>
<dbReference type="PANTHER" id="PTHR43818:SF11">
    <property type="entry name" value="BCDNA.GH03377"/>
    <property type="match status" value="1"/>
</dbReference>
<dbReference type="Proteomes" id="UP000247465">
    <property type="component" value="Chromosome"/>
</dbReference>
<dbReference type="SUPFAM" id="SSF55347">
    <property type="entry name" value="Glyceraldehyde-3-phosphate dehydrogenase-like, C-terminal domain"/>
    <property type="match status" value="1"/>
</dbReference>
<dbReference type="AlphaFoldDB" id="A0A2Z4AD03"/>
<name>A0A2Z4AD03_9BACT</name>
<evidence type="ECO:0000259" key="2">
    <source>
        <dbReference type="Pfam" id="PF01408"/>
    </source>
</evidence>
<dbReference type="Gene3D" id="3.40.50.720">
    <property type="entry name" value="NAD(P)-binding Rossmann-like Domain"/>
    <property type="match status" value="1"/>
</dbReference>